<dbReference type="GO" id="GO:0000155">
    <property type="term" value="F:phosphorelay sensor kinase activity"/>
    <property type="evidence" value="ECO:0007669"/>
    <property type="project" value="InterPro"/>
</dbReference>
<reference evidence="9" key="1">
    <citation type="journal article" date="2014" name="Front. Microbiol.">
        <title>High frequency of phylogenetically diverse reductive dehalogenase-homologous genes in deep subseafloor sedimentary metagenomes.</title>
        <authorList>
            <person name="Kawai M."/>
            <person name="Futagami T."/>
            <person name="Toyoda A."/>
            <person name="Takaki Y."/>
            <person name="Nishi S."/>
            <person name="Hori S."/>
            <person name="Arai W."/>
            <person name="Tsubouchi T."/>
            <person name="Morono Y."/>
            <person name="Uchiyama I."/>
            <person name="Ito T."/>
            <person name="Fujiyama A."/>
            <person name="Inagaki F."/>
            <person name="Takami H."/>
        </authorList>
    </citation>
    <scope>NUCLEOTIDE SEQUENCE</scope>
    <source>
        <strain evidence="9">Expedition CK06-06</strain>
    </source>
</reference>
<dbReference type="InterPro" id="IPR013767">
    <property type="entry name" value="PAS_fold"/>
</dbReference>
<dbReference type="Pfam" id="PF00512">
    <property type="entry name" value="HisKA"/>
    <property type="match status" value="1"/>
</dbReference>
<dbReference type="PANTHER" id="PTHR43065:SF42">
    <property type="entry name" value="TWO-COMPONENT SENSOR PPRA"/>
    <property type="match status" value="1"/>
</dbReference>
<evidence type="ECO:0000256" key="6">
    <source>
        <dbReference type="ARBA" id="ARBA00023012"/>
    </source>
</evidence>
<dbReference type="InterPro" id="IPR000700">
    <property type="entry name" value="PAS-assoc_C"/>
</dbReference>
<dbReference type="SMART" id="SM00086">
    <property type="entry name" value="PAC"/>
    <property type="match status" value="1"/>
</dbReference>
<organism evidence="9">
    <name type="scientific">marine sediment metagenome</name>
    <dbReference type="NCBI Taxonomy" id="412755"/>
    <lineage>
        <taxon>unclassified sequences</taxon>
        <taxon>metagenomes</taxon>
        <taxon>ecological metagenomes</taxon>
    </lineage>
</organism>
<feature type="non-terminal residue" evidence="9">
    <location>
        <position position="268"/>
    </location>
</feature>
<keyword evidence="6" id="KW-0902">Two-component regulatory system</keyword>
<dbReference type="InterPro" id="IPR035965">
    <property type="entry name" value="PAS-like_dom_sf"/>
</dbReference>
<feature type="non-terminal residue" evidence="9">
    <location>
        <position position="1"/>
    </location>
</feature>
<dbReference type="GO" id="GO:0006355">
    <property type="term" value="P:regulation of DNA-templated transcription"/>
    <property type="evidence" value="ECO:0007669"/>
    <property type="project" value="InterPro"/>
</dbReference>
<feature type="domain" description="PAS" evidence="7">
    <location>
        <begin position="22"/>
        <end position="66"/>
    </location>
</feature>
<evidence type="ECO:0008006" key="10">
    <source>
        <dbReference type="Google" id="ProtNLM"/>
    </source>
</evidence>
<feature type="domain" description="PAC" evidence="8">
    <location>
        <begin position="1"/>
        <end position="25"/>
    </location>
</feature>
<keyword evidence="2" id="KW-0808">Transferase</keyword>
<dbReference type="Pfam" id="PF00989">
    <property type="entry name" value="PAS"/>
    <property type="match status" value="1"/>
</dbReference>
<gene>
    <name evidence="9" type="ORF">S01H4_51509</name>
</gene>
<evidence type="ECO:0000313" key="9">
    <source>
        <dbReference type="EMBL" id="GAH00053.1"/>
    </source>
</evidence>
<feature type="domain" description="PAC" evidence="8">
    <location>
        <begin position="93"/>
        <end position="147"/>
    </location>
</feature>
<keyword evidence="1" id="KW-0597">Phosphoprotein</keyword>
<dbReference type="CDD" id="cd00082">
    <property type="entry name" value="HisKA"/>
    <property type="match status" value="1"/>
</dbReference>
<dbReference type="CDD" id="cd00130">
    <property type="entry name" value="PAS"/>
    <property type="match status" value="1"/>
</dbReference>
<dbReference type="InterPro" id="IPR001610">
    <property type="entry name" value="PAC"/>
</dbReference>
<dbReference type="InterPro" id="IPR000014">
    <property type="entry name" value="PAS"/>
</dbReference>
<comment type="caution">
    <text evidence="9">The sequence shown here is derived from an EMBL/GenBank/DDBJ whole genome shotgun (WGS) entry which is preliminary data.</text>
</comment>
<dbReference type="SMART" id="SM00388">
    <property type="entry name" value="HisKA"/>
    <property type="match status" value="1"/>
</dbReference>
<evidence type="ECO:0000259" key="8">
    <source>
        <dbReference type="PROSITE" id="PS50113"/>
    </source>
</evidence>
<dbReference type="SUPFAM" id="SSF47384">
    <property type="entry name" value="Homodimeric domain of signal transducing histidine kinase"/>
    <property type="match status" value="1"/>
</dbReference>
<evidence type="ECO:0000256" key="3">
    <source>
        <dbReference type="ARBA" id="ARBA00022741"/>
    </source>
</evidence>
<evidence type="ECO:0000256" key="4">
    <source>
        <dbReference type="ARBA" id="ARBA00022777"/>
    </source>
</evidence>
<evidence type="ECO:0000256" key="1">
    <source>
        <dbReference type="ARBA" id="ARBA00022553"/>
    </source>
</evidence>
<evidence type="ECO:0000259" key="7">
    <source>
        <dbReference type="PROSITE" id="PS50112"/>
    </source>
</evidence>
<evidence type="ECO:0000256" key="2">
    <source>
        <dbReference type="ARBA" id="ARBA00022679"/>
    </source>
</evidence>
<keyword evidence="4" id="KW-0418">Kinase</keyword>
<dbReference type="SMART" id="SM00091">
    <property type="entry name" value="PAS"/>
    <property type="match status" value="1"/>
</dbReference>
<proteinExistence type="predicted"/>
<dbReference type="PROSITE" id="PS50112">
    <property type="entry name" value="PAS"/>
    <property type="match status" value="1"/>
</dbReference>
<keyword evidence="3" id="KW-0547">Nucleotide-binding</keyword>
<dbReference type="Gene3D" id="3.30.450.20">
    <property type="entry name" value="PAS domain"/>
    <property type="match status" value="1"/>
</dbReference>
<dbReference type="Gene3D" id="1.10.287.130">
    <property type="match status" value="1"/>
</dbReference>
<accession>X1DUI0</accession>
<dbReference type="InterPro" id="IPR036097">
    <property type="entry name" value="HisK_dim/P_sf"/>
</dbReference>
<dbReference type="NCBIfam" id="TIGR00229">
    <property type="entry name" value="sensory_box"/>
    <property type="match status" value="1"/>
</dbReference>
<dbReference type="InterPro" id="IPR003661">
    <property type="entry name" value="HisK_dim/P_dom"/>
</dbReference>
<protein>
    <recommendedName>
        <fullName evidence="10">PAS domain-containing protein</fullName>
    </recommendedName>
</protein>
<dbReference type="PANTHER" id="PTHR43065">
    <property type="entry name" value="SENSOR HISTIDINE KINASE"/>
    <property type="match status" value="1"/>
</dbReference>
<name>X1DUI0_9ZZZZ</name>
<dbReference type="GO" id="GO:0005524">
    <property type="term" value="F:ATP binding"/>
    <property type="evidence" value="ECO:0007669"/>
    <property type="project" value="UniProtKB-KW"/>
</dbReference>
<dbReference type="SUPFAM" id="SSF55785">
    <property type="entry name" value="PYP-like sensor domain (PAS domain)"/>
    <property type="match status" value="1"/>
</dbReference>
<dbReference type="PROSITE" id="PS50113">
    <property type="entry name" value="PAC"/>
    <property type="match status" value="2"/>
</dbReference>
<keyword evidence="5" id="KW-0067">ATP-binding</keyword>
<dbReference type="AlphaFoldDB" id="X1DUI0"/>
<sequence length="268" mass="29611">GELSHANSIARDITERKRAEDERQLLATAVEHAAEGVVITDANAEIQYVNPAFEELTGYSREEVIGANTSMLQSGRHDRPFFEDMWSTLTEGRVWSGRLINRKKDGSIFEEEGTISPVHDADGKIVNYVAVKRDVTREAELEARLTQAQKMEAIGTLAGGIAHDFNNLLQIMLGYLDLARSDTPEDSPVAASLDEVIAAGNRATELVEQILAFSRQSKRDHRPLRLQPILEELLKLLRSSIPSTIEIQPSIDSECGAVLADATEIHQV</sequence>
<evidence type="ECO:0000256" key="5">
    <source>
        <dbReference type="ARBA" id="ARBA00022840"/>
    </source>
</evidence>
<dbReference type="EMBL" id="BART01029339">
    <property type="protein sequence ID" value="GAH00053.1"/>
    <property type="molecule type" value="Genomic_DNA"/>
</dbReference>